<feature type="transmembrane region" description="Helical" evidence="1">
    <location>
        <begin position="44"/>
        <end position="65"/>
    </location>
</feature>
<keyword evidence="3" id="KW-1185">Reference proteome</keyword>
<feature type="transmembrane region" description="Helical" evidence="1">
    <location>
        <begin position="212"/>
        <end position="242"/>
    </location>
</feature>
<keyword evidence="2" id="KW-0378">Hydrolase</keyword>
<organism evidence="2 3">
    <name type="scientific">Haloactinospora alba</name>
    <dbReference type="NCBI Taxonomy" id="405555"/>
    <lineage>
        <taxon>Bacteria</taxon>
        <taxon>Bacillati</taxon>
        <taxon>Actinomycetota</taxon>
        <taxon>Actinomycetes</taxon>
        <taxon>Streptosporangiales</taxon>
        <taxon>Nocardiopsidaceae</taxon>
        <taxon>Haloactinospora</taxon>
    </lineage>
</organism>
<dbReference type="Proteomes" id="UP000317422">
    <property type="component" value="Unassembled WGS sequence"/>
</dbReference>
<dbReference type="RefSeq" id="WP_141925806.1">
    <property type="nucleotide sequence ID" value="NZ_VFQC01000002.1"/>
</dbReference>
<gene>
    <name evidence="2" type="ORF">FHX37_4176</name>
</gene>
<feature type="transmembrane region" description="Helical" evidence="1">
    <location>
        <begin position="273"/>
        <end position="292"/>
    </location>
</feature>
<proteinExistence type="predicted"/>
<reference evidence="2 3" key="1">
    <citation type="submission" date="2019-06" db="EMBL/GenBank/DDBJ databases">
        <title>Sequencing the genomes of 1000 actinobacteria strains.</title>
        <authorList>
            <person name="Klenk H.-P."/>
        </authorList>
    </citation>
    <scope>NUCLEOTIDE SEQUENCE [LARGE SCALE GENOMIC DNA]</scope>
    <source>
        <strain evidence="2 3">DSM 45015</strain>
    </source>
</reference>
<name>A0A543NAE2_9ACTN</name>
<dbReference type="OrthoDB" id="5141135at2"/>
<dbReference type="PANTHER" id="PTHR36844:SF1">
    <property type="entry name" value="PROTEASE PRSW"/>
    <property type="match status" value="1"/>
</dbReference>
<dbReference type="GO" id="GO:0006508">
    <property type="term" value="P:proteolysis"/>
    <property type="evidence" value="ECO:0007669"/>
    <property type="project" value="UniProtKB-KW"/>
</dbReference>
<evidence type="ECO:0000313" key="2">
    <source>
        <dbReference type="EMBL" id="TQN28811.1"/>
    </source>
</evidence>
<sequence length="309" mass="32308">MATPNDAPTGWIAPRPAWPVILGAGFLLWAATVVVTFVTANPNLLPTIVLLGSFLVPVTFASWAYERGHGAHVTAELLFLCFVVGGLLGVLGASLLEAYLVRPSPLMYIGVGVIEEAVKLAALMVVAQRMAHRGARDGMVLGAAVGLGFAAFESAGYAMTSLVSRSGLDLVALVETEILRGLITPVGHGVWTAILGGVVFAASPRGRWRFSVAALVTFLGVALLHGLWNSVHGIAIVLTLVLTGDMWQTRLLSVGYLPELTPAQAHLSTALDWTGLVIVAAVGVLWLTLLAAGNRHTPGTQGDSGHTTE</sequence>
<keyword evidence="1" id="KW-0472">Membrane</keyword>
<keyword evidence="2" id="KW-0645">Protease</keyword>
<evidence type="ECO:0000313" key="3">
    <source>
        <dbReference type="Proteomes" id="UP000317422"/>
    </source>
</evidence>
<feature type="transmembrane region" description="Helical" evidence="1">
    <location>
        <begin position="106"/>
        <end position="127"/>
    </location>
</feature>
<feature type="transmembrane region" description="Helical" evidence="1">
    <location>
        <begin position="20"/>
        <end position="38"/>
    </location>
</feature>
<dbReference type="AlphaFoldDB" id="A0A543NAE2"/>
<dbReference type="PANTHER" id="PTHR36844">
    <property type="entry name" value="PROTEASE PRSW"/>
    <property type="match status" value="1"/>
</dbReference>
<evidence type="ECO:0000256" key="1">
    <source>
        <dbReference type="SAM" id="Phobius"/>
    </source>
</evidence>
<dbReference type="Pfam" id="PF13367">
    <property type="entry name" value="PrsW-protease"/>
    <property type="match status" value="1"/>
</dbReference>
<feature type="transmembrane region" description="Helical" evidence="1">
    <location>
        <begin position="139"/>
        <end position="158"/>
    </location>
</feature>
<feature type="transmembrane region" description="Helical" evidence="1">
    <location>
        <begin position="178"/>
        <end position="200"/>
    </location>
</feature>
<dbReference type="GO" id="GO:0008233">
    <property type="term" value="F:peptidase activity"/>
    <property type="evidence" value="ECO:0007669"/>
    <property type="project" value="UniProtKB-KW"/>
</dbReference>
<keyword evidence="1" id="KW-0812">Transmembrane</keyword>
<dbReference type="EMBL" id="VFQC01000002">
    <property type="protein sequence ID" value="TQN28811.1"/>
    <property type="molecule type" value="Genomic_DNA"/>
</dbReference>
<feature type="transmembrane region" description="Helical" evidence="1">
    <location>
        <begin position="77"/>
        <end position="100"/>
    </location>
</feature>
<comment type="caution">
    <text evidence="2">The sequence shown here is derived from an EMBL/GenBank/DDBJ whole genome shotgun (WGS) entry which is preliminary data.</text>
</comment>
<dbReference type="InterPro" id="IPR026898">
    <property type="entry name" value="PrsW"/>
</dbReference>
<keyword evidence="1" id="KW-1133">Transmembrane helix</keyword>
<accession>A0A543NAE2</accession>
<protein>
    <submittedName>
        <fullName evidence="2">Protease prsW family protein</fullName>
    </submittedName>
</protein>